<reference evidence="1 2" key="1">
    <citation type="submission" date="2016-10" db="EMBL/GenBank/DDBJ databases">
        <authorList>
            <person name="de Groot N.N."/>
        </authorList>
    </citation>
    <scope>NUCLEOTIDE SEQUENCE [LARGE SCALE GENOMIC DNA]</scope>
    <source>
        <strain evidence="1 2">RK1</strain>
    </source>
</reference>
<dbReference type="EMBL" id="FOQO01000004">
    <property type="protein sequence ID" value="SFI50445.1"/>
    <property type="molecule type" value="Genomic_DNA"/>
</dbReference>
<keyword evidence="2" id="KW-1185">Reference proteome</keyword>
<proteinExistence type="predicted"/>
<accession>A0A1I3IR28</accession>
<evidence type="ECO:0000313" key="2">
    <source>
        <dbReference type="Proteomes" id="UP000198670"/>
    </source>
</evidence>
<name>A0A1I3IR28_9SPHI</name>
<organism evidence="1 2">
    <name type="scientific">Parapedobacter indicus</name>
    <dbReference type="NCBI Taxonomy" id="1477437"/>
    <lineage>
        <taxon>Bacteria</taxon>
        <taxon>Pseudomonadati</taxon>
        <taxon>Bacteroidota</taxon>
        <taxon>Sphingobacteriia</taxon>
        <taxon>Sphingobacteriales</taxon>
        <taxon>Sphingobacteriaceae</taxon>
        <taxon>Parapedobacter</taxon>
    </lineage>
</organism>
<gene>
    <name evidence="1" type="ORF">SAMN05444682_104188</name>
</gene>
<evidence type="ECO:0000313" key="1">
    <source>
        <dbReference type="EMBL" id="SFI50445.1"/>
    </source>
</evidence>
<dbReference type="Proteomes" id="UP000198670">
    <property type="component" value="Unassembled WGS sequence"/>
</dbReference>
<dbReference type="AlphaFoldDB" id="A0A1I3IR28"/>
<protein>
    <submittedName>
        <fullName evidence="1">Uncharacterized protein</fullName>
    </submittedName>
</protein>
<sequence>MTFTRTQGETETFLKSVKIFDFSHCMSSTVSNTFVPLYQPAAPRTTNMRNMSNLLSKPCLTSD</sequence>
<dbReference type="STRING" id="1477437.SAMN05444682_104188"/>